<feature type="transmembrane region" description="Helical" evidence="1">
    <location>
        <begin position="218"/>
        <end position="238"/>
    </location>
</feature>
<name>K3XBT0_GLOUD</name>
<protein>
    <submittedName>
        <fullName evidence="2">Uncharacterized protein</fullName>
    </submittedName>
</protein>
<keyword evidence="3" id="KW-1185">Reference proteome</keyword>
<dbReference type="Gene3D" id="1.20.140.150">
    <property type="match status" value="1"/>
</dbReference>
<dbReference type="Proteomes" id="UP000019132">
    <property type="component" value="Unassembled WGS sequence"/>
</dbReference>
<accession>K3XBT0</accession>
<dbReference type="eggNOG" id="ENOG502SHKC">
    <property type="taxonomic scope" value="Eukaryota"/>
</dbReference>
<keyword evidence="1" id="KW-0812">Transmembrane</keyword>
<dbReference type="AlphaFoldDB" id="K3XBT0"/>
<evidence type="ECO:0000313" key="3">
    <source>
        <dbReference type="Proteomes" id="UP000019132"/>
    </source>
</evidence>
<evidence type="ECO:0000313" key="2">
    <source>
        <dbReference type="EnsemblProtists" id="PYU1_T014679"/>
    </source>
</evidence>
<reference evidence="2" key="3">
    <citation type="submission" date="2015-02" db="UniProtKB">
        <authorList>
            <consortium name="EnsemblProtists"/>
        </authorList>
    </citation>
    <scope>IDENTIFICATION</scope>
    <source>
        <strain evidence="2">DAOM BR144</strain>
    </source>
</reference>
<reference evidence="3" key="1">
    <citation type="journal article" date="2010" name="Genome Biol.">
        <title>Genome sequence of the necrotrophic plant pathogen Pythium ultimum reveals original pathogenicity mechanisms and effector repertoire.</title>
        <authorList>
            <person name="Levesque C.A."/>
            <person name="Brouwer H."/>
            <person name="Cano L."/>
            <person name="Hamilton J.P."/>
            <person name="Holt C."/>
            <person name="Huitema E."/>
            <person name="Raffaele S."/>
            <person name="Robideau G.P."/>
            <person name="Thines M."/>
            <person name="Win J."/>
            <person name="Zerillo M.M."/>
            <person name="Beakes G.W."/>
            <person name="Boore J.L."/>
            <person name="Busam D."/>
            <person name="Dumas B."/>
            <person name="Ferriera S."/>
            <person name="Fuerstenberg S.I."/>
            <person name="Gachon C.M."/>
            <person name="Gaulin E."/>
            <person name="Govers F."/>
            <person name="Grenville-Briggs L."/>
            <person name="Horner N."/>
            <person name="Hostetler J."/>
            <person name="Jiang R.H."/>
            <person name="Johnson J."/>
            <person name="Krajaejun T."/>
            <person name="Lin H."/>
            <person name="Meijer H.J."/>
            <person name="Moore B."/>
            <person name="Morris P."/>
            <person name="Phuntmart V."/>
            <person name="Puiu D."/>
            <person name="Shetty J."/>
            <person name="Stajich J.E."/>
            <person name="Tripathy S."/>
            <person name="Wawra S."/>
            <person name="van West P."/>
            <person name="Whitty B.R."/>
            <person name="Coutinho P.M."/>
            <person name="Henrissat B."/>
            <person name="Martin F."/>
            <person name="Thomas P.D."/>
            <person name="Tyler B.M."/>
            <person name="De Vries R.P."/>
            <person name="Kamoun S."/>
            <person name="Yandell M."/>
            <person name="Tisserat N."/>
            <person name="Buell C.R."/>
        </authorList>
    </citation>
    <scope>NUCLEOTIDE SEQUENCE</scope>
    <source>
        <strain evidence="3">DAOM:BR144</strain>
    </source>
</reference>
<dbReference type="InParanoid" id="K3XBT0"/>
<keyword evidence="1" id="KW-1133">Transmembrane helix</keyword>
<dbReference type="OMA" id="HVTICKR"/>
<dbReference type="EnsemblProtists" id="PYU1_T014679">
    <property type="protein sequence ID" value="PYU1_T014679"/>
    <property type="gene ID" value="PYU1_G014648"/>
</dbReference>
<reference evidence="3" key="2">
    <citation type="submission" date="2010-04" db="EMBL/GenBank/DDBJ databases">
        <authorList>
            <person name="Buell R."/>
            <person name="Hamilton J."/>
            <person name="Hostetler J."/>
        </authorList>
    </citation>
    <scope>NUCLEOTIDE SEQUENCE [LARGE SCALE GENOMIC DNA]</scope>
    <source>
        <strain evidence="3">DAOM:BR144</strain>
    </source>
</reference>
<keyword evidence="1" id="KW-0472">Membrane</keyword>
<dbReference type="EMBL" id="GL376587">
    <property type="status" value="NOT_ANNOTATED_CDS"/>
    <property type="molecule type" value="Genomic_DNA"/>
</dbReference>
<dbReference type="HOGENOM" id="CLU_078101_0_0_1"/>
<evidence type="ECO:0000256" key="1">
    <source>
        <dbReference type="SAM" id="Phobius"/>
    </source>
</evidence>
<sequence length="244" mass="25891">MGCSGPGLFAIIVLFAAVVLNAVAVILPAWSSNNSKTDSGGKADFAAGVWGFCTDIELDTASSNASVKFDHCYFYYTANDYEAPELNDSQITGEFAEFSVCDGYNRAKEQSDLVGNLCSQGLAQLAGLEHSEFDRFLDRSCGSLGKATLTFASLSITAGVFAFISLVLGVTCCKAKSWVIQLGRLLAVAGFVMTVLAFVLWISQASPLSKKDDVGKSVSFTLSVAAAVLYVVVVALVTRHTMKQ</sequence>
<feature type="transmembrane region" description="Helical" evidence="1">
    <location>
        <begin position="7"/>
        <end position="30"/>
    </location>
</feature>
<proteinExistence type="predicted"/>
<dbReference type="VEuPathDB" id="FungiDB:PYU1_G014648"/>
<organism evidence="2 3">
    <name type="scientific">Globisporangium ultimum (strain ATCC 200006 / CBS 805.95 / DAOM BR144)</name>
    <name type="common">Pythium ultimum</name>
    <dbReference type="NCBI Taxonomy" id="431595"/>
    <lineage>
        <taxon>Eukaryota</taxon>
        <taxon>Sar</taxon>
        <taxon>Stramenopiles</taxon>
        <taxon>Oomycota</taxon>
        <taxon>Peronosporomycetes</taxon>
        <taxon>Pythiales</taxon>
        <taxon>Pythiaceae</taxon>
        <taxon>Globisporangium</taxon>
    </lineage>
</organism>
<feature type="transmembrane region" description="Helical" evidence="1">
    <location>
        <begin position="149"/>
        <end position="173"/>
    </location>
</feature>
<feature type="transmembrane region" description="Helical" evidence="1">
    <location>
        <begin position="185"/>
        <end position="206"/>
    </location>
</feature>